<proteinExistence type="predicted"/>
<keyword evidence="1" id="KW-0812">Transmembrane</keyword>
<name>A0A2A7U457_EDWTA</name>
<comment type="caution">
    <text evidence="2">The sequence shown here is derived from an EMBL/GenBank/DDBJ whole genome shotgun (WGS) entry which is preliminary data.</text>
</comment>
<evidence type="ECO:0000313" key="2">
    <source>
        <dbReference type="EMBL" id="PEH73202.1"/>
    </source>
</evidence>
<organism evidence="2 3">
    <name type="scientific">Edwardsiella tarda</name>
    <dbReference type="NCBI Taxonomy" id="636"/>
    <lineage>
        <taxon>Bacteria</taxon>
        <taxon>Pseudomonadati</taxon>
        <taxon>Pseudomonadota</taxon>
        <taxon>Gammaproteobacteria</taxon>
        <taxon>Enterobacterales</taxon>
        <taxon>Hafniaceae</taxon>
        <taxon>Edwardsiella</taxon>
    </lineage>
</organism>
<accession>A0A2A7U457</accession>
<reference evidence="3" key="1">
    <citation type="submission" date="2017-09" db="EMBL/GenBank/DDBJ databases">
        <title>FDA dAtabase for Regulatory Grade micrObial Sequences (FDA-ARGOS): Supporting development and validation of Infectious Disease Dx tests.</title>
        <authorList>
            <person name="Goldberg B."/>
            <person name="Campos J."/>
            <person name="Tallon L."/>
            <person name="Sadzewicz L."/>
            <person name="Ott S."/>
            <person name="Zhao X."/>
            <person name="Nagaraj S."/>
            <person name="Vavikolanu K."/>
            <person name="Aluvathingal J."/>
            <person name="Nadendla S."/>
            <person name="Geyer C."/>
            <person name="Sichtig H."/>
        </authorList>
    </citation>
    <scope>NUCLEOTIDE SEQUENCE [LARGE SCALE GENOMIC DNA]</scope>
    <source>
        <strain evidence="3">FDAARGOS_370</strain>
    </source>
</reference>
<evidence type="ECO:0000256" key="1">
    <source>
        <dbReference type="SAM" id="Phobius"/>
    </source>
</evidence>
<evidence type="ECO:0000313" key="3">
    <source>
        <dbReference type="Proteomes" id="UP000219788"/>
    </source>
</evidence>
<dbReference type="AlphaFoldDB" id="A0A2A7U457"/>
<dbReference type="Proteomes" id="UP000219788">
    <property type="component" value="Unassembled WGS sequence"/>
</dbReference>
<feature type="transmembrane region" description="Helical" evidence="1">
    <location>
        <begin position="23"/>
        <end position="48"/>
    </location>
</feature>
<dbReference type="EMBL" id="PDDV01000013">
    <property type="protein sequence ID" value="PEH73202.1"/>
    <property type="molecule type" value="Genomic_DNA"/>
</dbReference>
<keyword evidence="1" id="KW-1133">Transmembrane helix</keyword>
<keyword evidence="1" id="KW-0472">Membrane</keyword>
<sequence length="73" mass="8906">MTLDYHQCILIMQWIVWILSMNIIYKIIFLLCHCILIYIMNLLGLYFFQSLMGMIIIIHNMQQHGVLYLHMTW</sequence>
<gene>
    <name evidence="2" type="ORF">CRM76_15330</name>
</gene>
<protein>
    <submittedName>
        <fullName evidence="2">Uncharacterized protein</fullName>
    </submittedName>
</protein>